<sequence length="39" mass="4274">MILEGGVEFGILVFPLYHSLSIKGIAVMRSITTIPTIKK</sequence>
<dbReference type="AlphaFoldDB" id="A0A916RSN9"/>
<evidence type="ECO:0000313" key="1">
    <source>
        <dbReference type="EMBL" id="GGA67139.1"/>
    </source>
</evidence>
<name>A0A916RSN9_9BACI</name>
<evidence type="ECO:0000313" key="2">
    <source>
        <dbReference type="Proteomes" id="UP000613512"/>
    </source>
</evidence>
<reference evidence="1" key="1">
    <citation type="journal article" date="2014" name="Int. J. Syst. Evol. Microbiol.">
        <title>Complete genome sequence of Corynebacterium casei LMG S-19264T (=DSM 44701T), isolated from a smear-ripened cheese.</title>
        <authorList>
            <consortium name="US DOE Joint Genome Institute (JGI-PGF)"/>
            <person name="Walter F."/>
            <person name="Albersmeier A."/>
            <person name="Kalinowski J."/>
            <person name="Ruckert C."/>
        </authorList>
    </citation>
    <scope>NUCLEOTIDE SEQUENCE</scope>
    <source>
        <strain evidence="1">CGMCC 1.12408</strain>
    </source>
</reference>
<keyword evidence="2" id="KW-1185">Reference proteome</keyword>
<organism evidence="1 2">
    <name type="scientific">Ornithinibacillus halotolerans</name>
    <dbReference type="NCBI Taxonomy" id="1274357"/>
    <lineage>
        <taxon>Bacteria</taxon>
        <taxon>Bacillati</taxon>
        <taxon>Bacillota</taxon>
        <taxon>Bacilli</taxon>
        <taxon>Bacillales</taxon>
        <taxon>Bacillaceae</taxon>
        <taxon>Ornithinibacillus</taxon>
    </lineage>
</organism>
<dbReference type="EMBL" id="BMEY01000003">
    <property type="protein sequence ID" value="GGA67139.1"/>
    <property type="molecule type" value="Genomic_DNA"/>
</dbReference>
<comment type="caution">
    <text evidence="1">The sequence shown here is derived from an EMBL/GenBank/DDBJ whole genome shotgun (WGS) entry which is preliminary data.</text>
</comment>
<reference evidence="1" key="2">
    <citation type="submission" date="2020-09" db="EMBL/GenBank/DDBJ databases">
        <authorList>
            <person name="Sun Q."/>
            <person name="Zhou Y."/>
        </authorList>
    </citation>
    <scope>NUCLEOTIDE SEQUENCE</scope>
    <source>
        <strain evidence="1">CGMCC 1.12408</strain>
    </source>
</reference>
<protein>
    <submittedName>
        <fullName evidence="1">Uncharacterized protein</fullName>
    </submittedName>
</protein>
<gene>
    <name evidence="1" type="ORF">GCM10008025_08720</name>
</gene>
<proteinExistence type="predicted"/>
<accession>A0A916RSN9</accession>
<dbReference type="Proteomes" id="UP000613512">
    <property type="component" value="Unassembled WGS sequence"/>
</dbReference>